<evidence type="ECO:0000256" key="4">
    <source>
        <dbReference type="ARBA" id="ARBA00023125"/>
    </source>
</evidence>
<dbReference type="InterPro" id="IPR050308">
    <property type="entry name" value="MukB/SMC"/>
</dbReference>
<dbReference type="GO" id="GO:0005737">
    <property type="term" value="C:cytoplasm"/>
    <property type="evidence" value="ECO:0007669"/>
    <property type="project" value="TreeGrafter"/>
</dbReference>
<sequence>MEGVQFKQFNSITDYHSLMFDLGIIARRLRSASDRSKFYRLIEASLYGGISSAITRSLRDYLLPENSGVWKAFQDMEAALRENRMTLEAIRVTQSDRDLFKHLISEATNYVAADYMRHANERRVHLDKALEFRRELHTSRQQLAAEQYKHVDMARELAEHNGAEALCC</sequence>
<evidence type="ECO:0000313" key="6">
    <source>
        <dbReference type="EMBL" id="BBU85005.1"/>
    </source>
</evidence>
<dbReference type="PANTHER" id="PTHR42963:SF1">
    <property type="entry name" value="DUF4476 DOMAIN-CONTAINING PROTEIN"/>
    <property type="match status" value="1"/>
</dbReference>
<organism evidence="6 7">
    <name type="scientific">Escherichia coli</name>
    <dbReference type="NCBI Taxonomy" id="562"/>
    <lineage>
        <taxon>Bacteria</taxon>
        <taxon>Pseudomonadati</taxon>
        <taxon>Pseudomonadota</taxon>
        <taxon>Gammaproteobacteria</taxon>
        <taxon>Enterobacterales</taxon>
        <taxon>Enterobacteriaceae</taxon>
        <taxon>Escherichia</taxon>
    </lineage>
</organism>
<keyword evidence="2" id="KW-0159">Chromosome partition</keyword>
<evidence type="ECO:0000256" key="1">
    <source>
        <dbReference type="ARBA" id="ARBA00022490"/>
    </source>
</evidence>
<keyword evidence="3" id="KW-0226">DNA condensation</keyword>
<dbReference type="SUPFAM" id="SSF52540">
    <property type="entry name" value="P-loop containing nucleoside triphosphate hydrolases"/>
    <property type="match status" value="1"/>
</dbReference>
<dbReference type="InterPro" id="IPR027417">
    <property type="entry name" value="P-loop_NTPase"/>
</dbReference>
<dbReference type="InterPro" id="IPR007406">
    <property type="entry name" value="MukB_N_dom"/>
</dbReference>
<gene>
    <name evidence="6" type="ORF">EIMP300_64050</name>
</gene>
<proteinExistence type="predicted"/>
<dbReference type="GO" id="GO:0003677">
    <property type="term" value="F:DNA binding"/>
    <property type="evidence" value="ECO:0007669"/>
    <property type="project" value="UniProtKB-KW"/>
</dbReference>
<dbReference type="Pfam" id="PF04310">
    <property type="entry name" value="MukB"/>
    <property type="match status" value="1"/>
</dbReference>
<name>A0A8S0FWK8_ECOLX</name>
<dbReference type="EMBL" id="AP022360">
    <property type="protein sequence ID" value="BBU85005.1"/>
    <property type="molecule type" value="Genomic_DNA"/>
</dbReference>
<accession>A0A8S0FWK8</accession>
<dbReference type="Proteomes" id="UP000467488">
    <property type="component" value="Chromosome"/>
</dbReference>
<evidence type="ECO:0000259" key="5">
    <source>
        <dbReference type="Pfam" id="PF04310"/>
    </source>
</evidence>
<dbReference type="GO" id="GO:0005524">
    <property type="term" value="F:ATP binding"/>
    <property type="evidence" value="ECO:0007669"/>
    <property type="project" value="InterPro"/>
</dbReference>
<reference evidence="6 7" key="1">
    <citation type="submission" date="2020-01" db="EMBL/GenBank/DDBJ databases">
        <title>Dynamics of blaIMP-6 dissemination in carbapenem resistant Enterobacteriacea isolated from regional surveillance in Osaka, Japan.</title>
        <authorList>
            <person name="Abe R."/>
            <person name="Akeda Y."/>
            <person name="Sugawara Y."/>
            <person name="Yamamoto N."/>
            <person name="Tomono K."/>
            <person name="Takeuchi D."/>
            <person name="Kawahara R."/>
            <person name="Hamada S."/>
        </authorList>
    </citation>
    <scope>NUCLEOTIDE SEQUENCE [LARGE SCALE GENOMIC DNA]</scope>
    <source>
        <strain evidence="6 7">E300</strain>
    </source>
</reference>
<dbReference type="GO" id="GO:0030261">
    <property type="term" value="P:chromosome condensation"/>
    <property type="evidence" value="ECO:0007669"/>
    <property type="project" value="UniProtKB-KW"/>
</dbReference>
<evidence type="ECO:0000256" key="3">
    <source>
        <dbReference type="ARBA" id="ARBA00023067"/>
    </source>
</evidence>
<feature type="domain" description="MukB N-terminal" evidence="5">
    <location>
        <begin position="1"/>
        <end position="68"/>
    </location>
</feature>
<evidence type="ECO:0000313" key="7">
    <source>
        <dbReference type="Proteomes" id="UP000467488"/>
    </source>
</evidence>
<dbReference type="GO" id="GO:0009295">
    <property type="term" value="C:nucleoid"/>
    <property type="evidence" value="ECO:0007669"/>
    <property type="project" value="InterPro"/>
</dbReference>
<keyword evidence="4" id="KW-0238">DNA-binding</keyword>
<dbReference type="Gene3D" id="3.40.1140.10">
    <property type="match status" value="1"/>
</dbReference>
<dbReference type="PANTHER" id="PTHR42963">
    <property type="entry name" value="CHROMOSOME PARTITION PROTEIN MUKB"/>
    <property type="match status" value="1"/>
</dbReference>
<dbReference type="AlphaFoldDB" id="A0A8S0FWK8"/>
<evidence type="ECO:0000256" key="2">
    <source>
        <dbReference type="ARBA" id="ARBA00022829"/>
    </source>
</evidence>
<protein>
    <recommendedName>
        <fullName evidence="5">MukB N-terminal domain-containing protein</fullName>
    </recommendedName>
</protein>
<dbReference type="GO" id="GO:0007059">
    <property type="term" value="P:chromosome segregation"/>
    <property type="evidence" value="ECO:0007669"/>
    <property type="project" value="UniProtKB-KW"/>
</dbReference>
<keyword evidence="1" id="KW-0963">Cytoplasm</keyword>